<dbReference type="OrthoDB" id="4726176at2"/>
<dbReference type="RefSeq" id="WP_090593633.1">
    <property type="nucleotide sequence ID" value="NZ_CP104302.1"/>
</dbReference>
<dbReference type="AlphaFoldDB" id="A0A2G5P528"/>
<evidence type="ECO:0008006" key="3">
    <source>
        <dbReference type="Google" id="ProtNLM"/>
    </source>
</evidence>
<dbReference type="STRING" id="85968.GCA_900073015_03779"/>
<dbReference type="PROSITE" id="PS51257">
    <property type="entry name" value="PROKAR_LIPOPROTEIN"/>
    <property type="match status" value="1"/>
</dbReference>
<evidence type="ECO:0000313" key="2">
    <source>
        <dbReference type="Proteomes" id="UP000230551"/>
    </source>
</evidence>
<reference evidence="1 2" key="1">
    <citation type="journal article" date="2017" name="Infect. Genet. Evol.">
        <title>The new phylogeny of the genus Mycobacterium: The old and the news.</title>
        <authorList>
            <person name="Tortoli E."/>
            <person name="Fedrizzi T."/>
            <person name="Meehan C.J."/>
            <person name="Trovato A."/>
            <person name="Grottola A."/>
            <person name="Giacobazzi E."/>
            <person name="Serpini G.F."/>
            <person name="Tagliazucchi S."/>
            <person name="Fabio A."/>
            <person name="Bettua C."/>
            <person name="Bertorelli R."/>
            <person name="Frascaro F."/>
            <person name="De Sanctis V."/>
            <person name="Pecorari M."/>
            <person name="Jousson O."/>
            <person name="Segata N."/>
            <person name="Cirillo D.M."/>
        </authorList>
    </citation>
    <scope>NUCLEOTIDE SEQUENCE [LARGE SCALE GENOMIC DNA]</scope>
    <source>
        <strain evidence="1 2">CIP1034565</strain>
    </source>
</reference>
<name>A0A2G5P528_9MYCO</name>
<comment type="caution">
    <text evidence="1">The sequence shown here is derived from an EMBL/GenBank/DDBJ whole genome shotgun (WGS) entry which is preliminary data.</text>
</comment>
<sequence>MIDGGRIRTGGRLIGGAAAVLIGVIGCSAITDGEGVANQEEAPAFRTSVSVSASAAEVTSSAKAAERAAAETTKAIYGVCETMATSSADAVSKVNTYVSAVNGNGDPAVSKQPAVDALNNSADNVETGVTAAVTGDLGDALTAWVAAARATADSIANDASPTDFNASVMQVNSARKTALELCDSTYR</sequence>
<dbReference type="EMBL" id="PDCN02000029">
    <property type="protein sequence ID" value="PIB73479.1"/>
    <property type="molecule type" value="Genomic_DNA"/>
</dbReference>
<gene>
    <name evidence="1" type="ORF">CQY22_016685</name>
</gene>
<dbReference type="Proteomes" id="UP000230551">
    <property type="component" value="Unassembled WGS sequence"/>
</dbReference>
<proteinExistence type="predicted"/>
<evidence type="ECO:0000313" key="1">
    <source>
        <dbReference type="EMBL" id="PIB73479.1"/>
    </source>
</evidence>
<protein>
    <recommendedName>
        <fullName evidence="3">Lipoprotein</fullName>
    </recommendedName>
</protein>
<organism evidence="1 2">
    <name type="scientific">Mycolicibacterium brumae</name>
    <dbReference type="NCBI Taxonomy" id="85968"/>
    <lineage>
        <taxon>Bacteria</taxon>
        <taxon>Bacillati</taxon>
        <taxon>Actinomycetota</taxon>
        <taxon>Actinomycetes</taxon>
        <taxon>Mycobacteriales</taxon>
        <taxon>Mycobacteriaceae</taxon>
        <taxon>Mycolicibacterium</taxon>
    </lineage>
</organism>
<keyword evidence="2" id="KW-1185">Reference proteome</keyword>
<accession>A0A2G5P528</accession>